<organism evidence="1 2">
    <name type="scientific">Terrihabitans soli</name>
    <dbReference type="NCBI Taxonomy" id="708113"/>
    <lineage>
        <taxon>Bacteria</taxon>
        <taxon>Pseudomonadati</taxon>
        <taxon>Pseudomonadota</taxon>
        <taxon>Alphaproteobacteria</taxon>
        <taxon>Hyphomicrobiales</taxon>
        <taxon>Terrihabitans</taxon>
    </lineage>
</organism>
<dbReference type="PIRSF" id="PIRSF031796">
    <property type="entry name" value="UPC031796"/>
    <property type="match status" value="1"/>
</dbReference>
<keyword evidence="2" id="KW-1185">Reference proteome</keyword>
<evidence type="ECO:0000313" key="1">
    <source>
        <dbReference type="EMBL" id="BCJ92377.1"/>
    </source>
</evidence>
<dbReference type="RefSeq" id="WP_222875947.1">
    <property type="nucleotide sequence ID" value="NZ_AP023361.1"/>
</dbReference>
<reference evidence="1 2" key="1">
    <citation type="submission" date="2020-08" db="EMBL/GenBank/DDBJ databases">
        <title>Genome sequence of Rhizobiales bacterium strain IZ6.</title>
        <authorList>
            <person name="Nakai R."/>
            <person name="Naganuma T."/>
        </authorList>
    </citation>
    <scope>NUCLEOTIDE SEQUENCE [LARGE SCALE GENOMIC DNA]</scope>
    <source>
        <strain evidence="1 2">IZ6</strain>
    </source>
</reference>
<accession>A0A6S6QWS8</accession>
<evidence type="ECO:0000313" key="2">
    <source>
        <dbReference type="Proteomes" id="UP000515317"/>
    </source>
</evidence>
<dbReference type="EMBL" id="AP023361">
    <property type="protein sequence ID" value="BCJ92377.1"/>
    <property type="molecule type" value="Genomic_DNA"/>
</dbReference>
<dbReference type="Pfam" id="PF06319">
    <property type="entry name" value="MmcB-like"/>
    <property type="match status" value="1"/>
</dbReference>
<evidence type="ECO:0008006" key="3">
    <source>
        <dbReference type="Google" id="ProtNLM"/>
    </source>
</evidence>
<dbReference type="KEGG" id="tso:IZ6_31120"/>
<sequence length="166" mass="18633">MEQNEILIGLSPAERLRPDGRQSPRASDIARGTMRLMRSLGLSCVPELPLASGRRADLVAFCPKGRIFIIEIKSCLADFQADNKWEDYRAHCDRLYFAVDPDFPKDIIPDEAGLILADRYGAQVLREPDEHPLAGATRRMMALHLAHTTAHRLHTLCDPEMAAELM</sequence>
<dbReference type="Proteomes" id="UP000515317">
    <property type="component" value="Chromosome"/>
</dbReference>
<dbReference type="AlphaFoldDB" id="A0A6S6QWS8"/>
<dbReference type="InterPro" id="IPR009394">
    <property type="entry name" value="MmcB-like"/>
</dbReference>
<protein>
    <recommendedName>
        <fullName evidence="3">MmcB family DNA repair protein</fullName>
    </recommendedName>
</protein>
<gene>
    <name evidence="1" type="ORF">IZ6_31120</name>
</gene>
<proteinExistence type="predicted"/>
<name>A0A6S6QWS8_9HYPH</name>